<dbReference type="InterPro" id="IPR015946">
    <property type="entry name" value="KH_dom-like_a/b"/>
</dbReference>
<dbReference type="Pfam" id="PF02566">
    <property type="entry name" value="OsmC"/>
    <property type="match status" value="1"/>
</dbReference>
<evidence type="ECO:0000313" key="2">
    <source>
        <dbReference type="Proteomes" id="UP000514509"/>
    </source>
</evidence>
<dbReference type="RefSeq" id="WP_182412832.1">
    <property type="nucleotide sequence ID" value="NZ_CP055153.1"/>
</dbReference>
<dbReference type="InterPro" id="IPR003718">
    <property type="entry name" value="OsmC/Ohr_fam"/>
</dbReference>
<name>A0A7L7LCW3_9BACT</name>
<reference evidence="1 2" key="2">
    <citation type="submission" date="2020-08" db="EMBL/GenBank/DDBJ databases">
        <title>Adhaeribacter dokdonensis sp. nov., isolated from the rhizosphere of Elymus tsukushiensis, a plant native to the Dokdo Islands, Republic of Korea.</title>
        <authorList>
            <person name="Ghim S.Y."/>
        </authorList>
    </citation>
    <scope>NUCLEOTIDE SEQUENCE [LARGE SCALE GENOMIC DNA]</scope>
    <source>
        <strain evidence="1 2">KUDC8001</strain>
    </source>
</reference>
<evidence type="ECO:0000313" key="1">
    <source>
        <dbReference type="EMBL" id="QMU30385.1"/>
    </source>
</evidence>
<dbReference type="Gene3D" id="3.30.300.20">
    <property type="match status" value="1"/>
</dbReference>
<accession>A0A7L7LCW3</accession>
<dbReference type="SUPFAM" id="SSF82784">
    <property type="entry name" value="OsmC-like"/>
    <property type="match status" value="1"/>
</dbReference>
<proteinExistence type="predicted"/>
<dbReference type="EMBL" id="CP055153">
    <property type="protein sequence ID" value="QMU30385.1"/>
    <property type="molecule type" value="Genomic_DNA"/>
</dbReference>
<organism evidence="1 2">
    <name type="scientific">Adhaeribacter radiodurans</name>
    <dbReference type="NCBI Taxonomy" id="2745197"/>
    <lineage>
        <taxon>Bacteria</taxon>
        <taxon>Pseudomonadati</taxon>
        <taxon>Bacteroidota</taxon>
        <taxon>Cytophagia</taxon>
        <taxon>Cytophagales</taxon>
        <taxon>Hymenobacteraceae</taxon>
        <taxon>Adhaeribacter</taxon>
    </lineage>
</organism>
<keyword evidence="2" id="KW-1185">Reference proteome</keyword>
<dbReference type="Proteomes" id="UP000514509">
    <property type="component" value="Chromosome"/>
</dbReference>
<gene>
    <name evidence="1" type="ORF">HUW48_21210</name>
</gene>
<dbReference type="AlphaFoldDB" id="A0A7L7LCW3"/>
<sequence>MNISATIQNSNQANKVRVATNGLEKEMQIAGKPEGYGSSVNGGELLFLSLATCFCNDIYREATRRKMDIESVTVTISGEFGLEGEPASNITYQAQVLSIHHSSQEIAELIQQVDQVAEVHNTLRKGVSVTLKQTS</sequence>
<dbReference type="KEGG" id="add:HUW48_21210"/>
<protein>
    <submittedName>
        <fullName evidence="1">OsmC family protein</fullName>
    </submittedName>
</protein>
<reference evidence="1 2" key="1">
    <citation type="submission" date="2020-06" db="EMBL/GenBank/DDBJ databases">
        <authorList>
            <person name="Hwang Y.J."/>
        </authorList>
    </citation>
    <scope>NUCLEOTIDE SEQUENCE [LARGE SCALE GENOMIC DNA]</scope>
    <source>
        <strain evidence="1 2">KUDC8001</strain>
    </source>
</reference>
<dbReference type="InterPro" id="IPR036102">
    <property type="entry name" value="OsmC/Ohrsf"/>
</dbReference>